<keyword evidence="6" id="KW-0813">Transport</keyword>
<dbReference type="InterPro" id="IPR000412">
    <property type="entry name" value="ABC_2_transport"/>
</dbReference>
<keyword evidence="2 6" id="KW-0812">Transmembrane</keyword>
<dbReference type="AlphaFoldDB" id="A0A1M6BJI0"/>
<sequence length="273" mass="28911">MTTTSTAHRAPVVAAPGLFTAAWIIAGRTIGSWRSQLGAVVIVWLFPVFVTLLFLGLFGGALQVPEGTTYVDFLIPGMLAVTMLFGLETTTLTAAADAARGVNDRFRTFPINAASIVLGRCMADTISSLVSLAAMVTFGLLIGWRTALSPGSALAAIALLLLLRFSLLWIGLYVGYGASVESVAYVQVLVWPIAFFSSVFVNPASMPAWLGTIAEFNPVSATATAVRELLGETAWPTISVAGEFALGLALIWPLLLTATFLPLKARRFRNGGQ</sequence>
<evidence type="ECO:0000256" key="1">
    <source>
        <dbReference type="ARBA" id="ARBA00004141"/>
    </source>
</evidence>
<organism evidence="8 9">
    <name type="scientific">Tessaracoccus bendigoensis DSM 12906</name>
    <dbReference type="NCBI Taxonomy" id="1123357"/>
    <lineage>
        <taxon>Bacteria</taxon>
        <taxon>Bacillati</taxon>
        <taxon>Actinomycetota</taxon>
        <taxon>Actinomycetes</taxon>
        <taxon>Propionibacteriales</taxon>
        <taxon>Propionibacteriaceae</taxon>
        <taxon>Tessaracoccus</taxon>
    </lineage>
</organism>
<evidence type="ECO:0000256" key="6">
    <source>
        <dbReference type="RuleBase" id="RU361157"/>
    </source>
</evidence>
<evidence type="ECO:0000313" key="8">
    <source>
        <dbReference type="EMBL" id="SHI48856.1"/>
    </source>
</evidence>
<feature type="transmembrane region" description="Helical" evidence="6">
    <location>
        <begin position="37"/>
        <end position="61"/>
    </location>
</feature>
<dbReference type="GO" id="GO:0046677">
    <property type="term" value="P:response to antibiotic"/>
    <property type="evidence" value="ECO:0007669"/>
    <property type="project" value="UniProtKB-KW"/>
</dbReference>
<protein>
    <recommendedName>
        <fullName evidence="6">Transport permease protein</fullName>
    </recommendedName>
</protein>
<feature type="transmembrane region" description="Helical" evidence="6">
    <location>
        <begin position="183"/>
        <end position="201"/>
    </location>
</feature>
<feature type="domain" description="ABC transmembrane type-2" evidence="7">
    <location>
        <begin position="38"/>
        <end position="271"/>
    </location>
</feature>
<evidence type="ECO:0000256" key="4">
    <source>
        <dbReference type="ARBA" id="ARBA00023136"/>
    </source>
</evidence>
<dbReference type="PANTHER" id="PTHR43229:SF2">
    <property type="entry name" value="NODULATION PROTEIN J"/>
    <property type="match status" value="1"/>
</dbReference>
<dbReference type="PIRSF" id="PIRSF006648">
    <property type="entry name" value="DrrB"/>
    <property type="match status" value="1"/>
</dbReference>
<evidence type="ECO:0000256" key="3">
    <source>
        <dbReference type="ARBA" id="ARBA00022989"/>
    </source>
</evidence>
<feature type="transmembrane region" description="Helical" evidence="6">
    <location>
        <begin position="154"/>
        <end position="176"/>
    </location>
</feature>
<comment type="subcellular location">
    <subcellularLocation>
        <location evidence="6">Cell membrane</location>
        <topology evidence="6">Multi-pass membrane protein</topology>
    </subcellularLocation>
    <subcellularLocation>
        <location evidence="1">Membrane</location>
        <topology evidence="1">Multi-pass membrane protein</topology>
    </subcellularLocation>
</comment>
<dbReference type="EMBL" id="FQZG01000007">
    <property type="protein sequence ID" value="SHI48856.1"/>
    <property type="molecule type" value="Genomic_DNA"/>
</dbReference>
<proteinExistence type="inferred from homology"/>
<feature type="transmembrane region" description="Helical" evidence="6">
    <location>
        <begin position="6"/>
        <end position="25"/>
    </location>
</feature>
<dbReference type="PROSITE" id="PS51012">
    <property type="entry name" value="ABC_TM2"/>
    <property type="match status" value="1"/>
</dbReference>
<dbReference type="OrthoDB" id="3370990at2"/>
<keyword evidence="4 6" id="KW-0472">Membrane</keyword>
<dbReference type="InterPro" id="IPR013525">
    <property type="entry name" value="ABC2_TM"/>
</dbReference>
<dbReference type="STRING" id="1123357.SAMN02745244_00454"/>
<dbReference type="PANTHER" id="PTHR43229">
    <property type="entry name" value="NODULATION PROTEIN J"/>
    <property type="match status" value="1"/>
</dbReference>
<feature type="transmembrane region" description="Helical" evidence="6">
    <location>
        <begin position="117"/>
        <end position="142"/>
    </location>
</feature>
<dbReference type="InterPro" id="IPR051784">
    <property type="entry name" value="Nod_factor_ABC_transporter"/>
</dbReference>
<reference evidence="8 9" key="1">
    <citation type="submission" date="2016-11" db="EMBL/GenBank/DDBJ databases">
        <authorList>
            <person name="Jaros S."/>
            <person name="Januszkiewicz K."/>
            <person name="Wedrychowicz H."/>
        </authorList>
    </citation>
    <scope>NUCLEOTIDE SEQUENCE [LARGE SCALE GENOMIC DNA]</scope>
    <source>
        <strain evidence="8 9">DSM 12906</strain>
    </source>
</reference>
<feature type="transmembrane region" description="Helical" evidence="6">
    <location>
        <begin position="73"/>
        <end position="96"/>
    </location>
</feature>
<accession>A0A1M6BJI0</accession>
<feature type="transmembrane region" description="Helical" evidence="6">
    <location>
        <begin position="244"/>
        <end position="263"/>
    </location>
</feature>
<dbReference type="RefSeq" id="WP_084189293.1">
    <property type="nucleotide sequence ID" value="NZ_FQZG01000007.1"/>
</dbReference>
<keyword evidence="5" id="KW-0046">Antibiotic resistance</keyword>
<dbReference type="GO" id="GO:0140359">
    <property type="term" value="F:ABC-type transporter activity"/>
    <property type="evidence" value="ECO:0007669"/>
    <property type="project" value="InterPro"/>
</dbReference>
<gene>
    <name evidence="8" type="ORF">SAMN02745244_00454</name>
</gene>
<dbReference type="Proteomes" id="UP000184512">
    <property type="component" value="Unassembled WGS sequence"/>
</dbReference>
<dbReference type="InterPro" id="IPR047817">
    <property type="entry name" value="ABC2_TM_bact-type"/>
</dbReference>
<evidence type="ECO:0000313" key="9">
    <source>
        <dbReference type="Proteomes" id="UP000184512"/>
    </source>
</evidence>
<comment type="similarity">
    <text evidence="6">Belongs to the ABC-2 integral membrane protein family.</text>
</comment>
<evidence type="ECO:0000256" key="5">
    <source>
        <dbReference type="ARBA" id="ARBA00023251"/>
    </source>
</evidence>
<evidence type="ECO:0000256" key="2">
    <source>
        <dbReference type="ARBA" id="ARBA00022692"/>
    </source>
</evidence>
<keyword evidence="3 6" id="KW-1133">Transmembrane helix</keyword>
<keyword evidence="9" id="KW-1185">Reference proteome</keyword>
<dbReference type="GO" id="GO:0043190">
    <property type="term" value="C:ATP-binding cassette (ABC) transporter complex"/>
    <property type="evidence" value="ECO:0007669"/>
    <property type="project" value="InterPro"/>
</dbReference>
<keyword evidence="6" id="KW-1003">Cell membrane</keyword>
<dbReference type="Pfam" id="PF01061">
    <property type="entry name" value="ABC2_membrane"/>
    <property type="match status" value="1"/>
</dbReference>
<evidence type="ECO:0000259" key="7">
    <source>
        <dbReference type="PROSITE" id="PS51012"/>
    </source>
</evidence>
<name>A0A1M6BJI0_9ACTN</name>